<dbReference type="PANTHER" id="PTHR37534">
    <property type="entry name" value="TRANSCRIPTIONAL ACTIVATOR PROTEIN UGA3"/>
    <property type="match status" value="1"/>
</dbReference>
<keyword evidence="6" id="KW-1185">Reference proteome</keyword>
<evidence type="ECO:0000313" key="5">
    <source>
        <dbReference type="EMBL" id="EJU05061.1"/>
    </source>
</evidence>
<feature type="region of interest" description="Disordered" evidence="3">
    <location>
        <begin position="22"/>
        <end position="77"/>
    </location>
</feature>
<dbReference type="InterPro" id="IPR036864">
    <property type="entry name" value="Zn2-C6_fun-type_DNA-bd_sf"/>
</dbReference>
<dbReference type="Proteomes" id="UP000030653">
    <property type="component" value="Unassembled WGS sequence"/>
</dbReference>
<accession>M5G470</accession>
<name>M5G470_DACPD</name>
<feature type="compositionally biased region" description="Acidic residues" evidence="3">
    <location>
        <begin position="216"/>
        <end position="229"/>
    </location>
</feature>
<dbReference type="PROSITE" id="PS50048">
    <property type="entry name" value="ZN2_CY6_FUNGAL_2"/>
    <property type="match status" value="1"/>
</dbReference>
<evidence type="ECO:0000256" key="2">
    <source>
        <dbReference type="ARBA" id="ARBA00023242"/>
    </source>
</evidence>
<gene>
    <name evidence="5" type="ORF">DACRYDRAFT_114347</name>
</gene>
<evidence type="ECO:0000313" key="6">
    <source>
        <dbReference type="Proteomes" id="UP000030653"/>
    </source>
</evidence>
<dbReference type="PROSITE" id="PS00463">
    <property type="entry name" value="ZN2_CY6_FUNGAL_1"/>
    <property type="match status" value="1"/>
</dbReference>
<dbReference type="EMBL" id="JH795857">
    <property type="protein sequence ID" value="EJU05061.1"/>
    <property type="molecule type" value="Genomic_DNA"/>
</dbReference>
<protein>
    <recommendedName>
        <fullName evidence="4">Zn(2)-C6 fungal-type domain-containing protein</fullName>
    </recommendedName>
</protein>
<dbReference type="Pfam" id="PF11951">
    <property type="entry name" value="Fungal_trans_2"/>
    <property type="match status" value="1"/>
</dbReference>
<comment type="subcellular location">
    <subcellularLocation>
        <location evidence="1">Nucleus</location>
    </subcellularLocation>
</comment>
<dbReference type="InterPro" id="IPR021858">
    <property type="entry name" value="Fun_TF"/>
</dbReference>
<dbReference type="SUPFAM" id="SSF57701">
    <property type="entry name" value="Zn2/Cys6 DNA-binding domain"/>
    <property type="match status" value="1"/>
</dbReference>
<evidence type="ECO:0000256" key="1">
    <source>
        <dbReference type="ARBA" id="ARBA00004123"/>
    </source>
</evidence>
<feature type="region of interest" description="Disordered" evidence="3">
    <location>
        <begin position="141"/>
        <end position="234"/>
    </location>
</feature>
<dbReference type="GO" id="GO:0008270">
    <property type="term" value="F:zinc ion binding"/>
    <property type="evidence" value="ECO:0007669"/>
    <property type="project" value="InterPro"/>
</dbReference>
<feature type="domain" description="Zn(2)-C6 fungal-type" evidence="4">
    <location>
        <begin position="78"/>
        <end position="111"/>
    </location>
</feature>
<evidence type="ECO:0000256" key="3">
    <source>
        <dbReference type="SAM" id="MobiDB-lite"/>
    </source>
</evidence>
<feature type="compositionally biased region" description="Polar residues" evidence="3">
    <location>
        <begin position="199"/>
        <end position="208"/>
    </location>
</feature>
<evidence type="ECO:0000259" key="4">
    <source>
        <dbReference type="PROSITE" id="PS50048"/>
    </source>
</evidence>
<dbReference type="HOGENOM" id="CLU_013536_0_0_1"/>
<dbReference type="PANTHER" id="PTHR37534:SF20">
    <property type="entry name" value="PRO1A C6 ZINK-FINGER PROTEIN"/>
    <property type="match status" value="1"/>
</dbReference>
<dbReference type="CDD" id="cd00067">
    <property type="entry name" value="GAL4"/>
    <property type="match status" value="1"/>
</dbReference>
<feature type="compositionally biased region" description="Acidic residues" evidence="3">
    <location>
        <begin position="178"/>
        <end position="193"/>
    </location>
</feature>
<dbReference type="GO" id="GO:0005634">
    <property type="term" value="C:nucleus"/>
    <property type="evidence" value="ECO:0007669"/>
    <property type="project" value="UniProtKB-SubCell"/>
</dbReference>
<dbReference type="RefSeq" id="XP_040631955.1">
    <property type="nucleotide sequence ID" value="XM_040769803.1"/>
</dbReference>
<dbReference type="GO" id="GO:0000981">
    <property type="term" value="F:DNA-binding transcription factor activity, RNA polymerase II-specific"/>
    <property type="evidence" value="ECO:0007669"/>
    <property type="project" value="InterPro"/>
</dbReference>
<dbReference type="InterPro" id="IPR001138">
    <property type="entry name" value="Zn2Cys6_DnaBD"/>
</dbReference>
<dbReference type="OrthoDB" id="5419315at2759"/>
<dbReference type="AlphaFoldDB" id="M5G470"/>
<feature type="compositionally biased region" description="Basic and acidic residues" evidence="3">
    <location>
        <begin position="148"/>
        <end position="163"/>
    </location>
</feature>
<dbReference type="STRING" id="1858805.M5G470"/>
<organism evidence="5 6">
    <name type="scientific">Dacryopinax primogenitus (strain DJM 731)</name>
    <name type="common">Brown rot fungus</name>
    <dbReference type="NCBI Taxonomy" id="1858805"/>
    <lineage>
        <taxon>Eukaryota</taxon>
        <taxon>Fungi</taxon>
        <taxon>Dikarya</taxon>
        <taxon>Basidiomycota</taxon>
        <taxon>Agaricomycotina</taxon>
        <taxon>Dacrymycetes</taxon>
        <taxon>Dacrymycetales</taxon>
        <taxon>Dacrymycetaceae</taxon>
        <taxon>Dacryopinax</taxon>
    </lineage>
</organism>
<reference evidence="5 6" key="1">
    <citation type="journal article" date="2012" name="Science">
        <title>The Paleozoic origin of enzymatic lignin decomposition reconstructed from 31 fungal genomes.</title>
        <authorList>
            <person name="Floudas D."/>
            <person name="Binder M."/>
            <person name="Riley R."/>
            <person name="Barry K."/>
            <person name="Blanchette R.A."/>
            <person name="Henrissat B."/>
            <person name="Martinez A.T."/>
            <person name="Otillar R."/>
            <person name="Spatafora J.W."/>
            <person name="Yadav J.S."/>
            <person name="Aerts A."/>
            <person name="Benoit I."/>
            <person name="Boyd A."/>
            <person name="Carlson A."/>
            <person name="Copeland A."/>
            <person name="Coutinho P.M."/>
            <person name="de Vries R.P."/>
            <person name="Ferreira P."/>
            <person name="Findley K."/>
            <person name="Foster B."/>
            <person name="Gaskell J."/>
            <person name="Glotzer D."/>
            <person name="Gorecki P."/>
            <person name="Heitman J."/>
            <person name="Hesse C."/>
            <person name="Hori C."/>
            <person name="Igarashi K."/>
            <person name="Jurgens J.A."/>
            <person name="Kallen N."/>
            <person name="Kersten P."/>
            <person name="Kohler A."/>
            <person name="Kuees U."/>
            <person name="Kumar T.K.A."/>
            <person name="Kuo A."/>
            <person name="LaButti K."/>
            <person name="Larrondo L.F."/>
            <person name="Lindquist E."/>
            <person name="Ling A."/>
            <person name="Lombard V."/>
            <person name="Lucas S."/>
            <person name="Lundell T."/>
            <person name="Martin R."/>
            <person name="McLaughlin D.J."/>
            <person name="Morgenstern I."/>
            <person name="Morin E."/>
            <person name="Murat C."/>
            <person name="Nagy L.G."/>
            <person name="Nolan M."/>
            <person name="Ohm R.A."/>
            <person name="Patyshakuliyeva A."/>
            <person name="Rokas A."/>
            <person name="Ruiz-Duenas F.J."/>
            <person name="Sabat G."/>
            <person name="Salamov A."/>
            <person name="Samejima M."/>
            <person name="Schmutz J."/>
            <person name="Slot J.C."/>
            <person name="St John F."/>
            <person name="Stenlid J."/>
            <person name="Sun H."/>
            <person name="Sun S."/>
            <person name="Syed K."/>
            <person name="Tsang A."/>
            <person name="Wiebenga A."/>
            <person name="Young D."/>
            <person name="Pisabarro A."/>
            <person name="Eastwood D.C."/>
            <person name="Martin F."/>
            <person name="Cullen D."/>
            <person name="Grigoriev I.V."/>
            <person name="Hibbett D.S."/>
        </authorList>
    </citation>
    <scope>NUCLEOTIDE SEQUENCE [LARGE SCALE GENOMIC DNA]</scope>
    <source>
        <strain evidence="5 6">DJM-731 SS1</strain>
    </source>
</reference>
<sequence length="844" mass="95038">MSRPRLLRKANVAATAKMHALAAQGALDDSDAPSPTSSVISLSSPARKTRSSNATKKSKKAATGTRTKRNDTGRSKTGCWTCRVRRKKCGGHSTDDPDSECIDCVRLHIQCLGWGDKRPAWLRQPGASVLERKKIKQDLLTRGRVKGQKREEEDIKPKIDRRTASPPVLVSPPKLALNDEEFELVSDDEESDDLGFMNEPSSTPASTQHSERDSSPFDDDLPDFDEPAEEAPMPVLVKDDVAANNDLTFRGPEEETLPIEFSQPGWGTSWDIQRDFTGMYPGLGIHYPNMYPSIPLDHIQPSAQLDLITSEEFDPSVFNDMSLDLSGWAPDMQFDQELSSDQSSPIGPMQDAFVNLHTMDGPLSPGTASTPDTYVMPEVITPASTCAPLSPYYDFNPPMPLPITPVSPVNQVSQFSPQEVQCFRYYLTRVLPLQHVLSSDQHKQEVVRELVQRFPRSSTTMLCLALVHQLHQLNKDKTVPVSTREQILHQRNVYWYAAKEQLFSSPQLTLERAVLAVHMLDCSLFTACQPNIEYFRYRSILRAFCLQINVDGNAHSLVALMARDRIMDYVVKSAFWMDVVGAISKKSRPMYLDYFQALSKGPRHQMPFDMSEMVGCDTEIMFAFAEIAELEVRKMKHHASMSLQTLCRDASRIEAQIKPGRYTVVPSVPLLFPHPAHETHNPFSAGYPIPPTGIIQTPLQQYMAQTMESKDTQLRRLVSDAFRGAASAYLWAVVNGWRPRVDEIRTAVAETINALRDISSTHEHPVDRALVLPFFMAGVLTEDPSQQDFIRGRMNNVLDRECGTFTKLLEVLEEVWHRRSQCRGHEVCFREVMRDINTECIMLA</sequence>
<feature type="compositionally biased region" description="Low complexity" evidence="3">
    <location>
        <begin position="33"/>
        <end position="65"/>
    </location>
</feature>
<keyword evidence="2" id="KW-0539">Nucleus</keyword>
<proteinExistence type="predicted"/>
<dbReference type="GeneID" id="63684865"/>